<dbReference type="KEGG" id="lse:F1C12_13875"/>
<keyword evidence="1" id="KW-0812">Transmembrane</keyword>
<gene>
    <name evidence="2" type="ORF">F1C12_13875</name>
</gene>
<reference evidence="3" key="1">
    <citation type="submission" date="2019-09" db="EMBL/GenBank/DDBJ databases">
        <title>Antimicrobial potential of Antarctic Bacteria.</title>
        <authorList>
            <person name="Benaud N."/>
            <person name="Edwards R.J."/>
            <person name="Ferrari B.C."/>
        </authorList>
    </citation>
    <scope>NUCLEOTIDE SEQUENCE [LARGE SCALE GENOMIC DNA]</scope>
    <source>
        <strain evidence="3">INR9</strain>
    </source>
</reference>
<evidence type="ECO:0000313" key="2">
    <source>
        <dbReference type="EMBL" id="QNE36098.1"/>
    </source>
</evidence>
<feature type="transmembrane region" description="Helical" evidence="1">
    <location>
        <begin position="40"/>
        <end position="57"/>
    </location>
</feature>
<dbReference type="EMBL" id="CP043641">
    <property type="protein sequence ID" value="QNE36098.1"/>
    <property type="molecule type" value="Genomic_DNA"/>
</dbReference>
<feature type="transmembrane region" description="Helical" evidence="1">
    <location>
        <begin position="64"/>
        <end position="86"/>
    </location>
</feature>
<proteinExistence type="predicted"/>
<sequence length="129" mass="13182">MWLPGLGILVSWLLLRDELPETMVTQWSGRTPSSWAPTGLVLAVTGSVSVVSAACAGRSDRRGVWIAVGFSALGASAWLVLALANVQTIPSVGGWGLLTPLAFLYGGVAAALTRPASPHRAAGNASSAS</sequence>
<evidence type="ECO:0000313" key="3">
    <source>
        <dbReference type="Proteomes" id="UP000515511"/>
    </source>
</evidence>
<dbReference type="AlphaFoldDB" id="A0A7G6YC83"/>
<keyword evidence="1" id="KW-0472">Membrane</keyword>
<dbReference type="RefSeq" id="WP_185275541.1">
    <property type="nucleotide sequence ID" value="NZ_CP043641.1"/>
</dbReference>
<evidence type="ECO:0008006" key="4">
    <source>
        <dbReference type="Google" id="ProtNLM"/>
    </source>
</evidence>
<organism evidence="2 3">
    <name type="scientific">Leifsonia shinshuensis</name>
    <dbReference type="NCBI Taxonomy" id="150026"/>
    <lineage>
        <taxon>Bacteria</taxon>
        <taxon>Bacillati</taxon>
        <taxon>Actinomycetota</taxon>
        <taxon>Actinomycetes</taxon>
        <taxon>Micrococcales</taxon>
        <taxon>Microbacteriaceae</taxon>
        <taxon>Leifsonia</taxon>
    </lineage>
</organism>
<name>A0A7G6YC83_9MICO</name>
<dbReference type="Proteomes" id="UP000515511">
    <property type="component" value="Chromosome"/>
</dbReference>
<feature type="transmembrane region" description="Helical" evidence="1">
    <location>
        <begin position="92"/>
        <end position="112"/>
    </location>
</feature>
<accession>A0A7G6YC83</accession>
<protein>
    <recommendedName>
        <fullName evidence="4">DUF1648 domain-containing protein</fullName>
    </recommendedName>
</protein>
<keyword evidence="1" id="KW-1133">Transmembrane helix</keyword>
<evidence type="ECO:0000256" key="1">
    <source>
        <dbReference type="SAM" id="Phobius"/>
    </source>
</evidence>